<feature type="region of interest" description="Disordered" evidence="1">
    <location>
        <begin position="207"/>
        <end position="231"/>
    </location>
</feature>
<feature type="compositionally biased region" description="Polar residues" evidence="1">
    <location>
        <begin position="165"/>
        <end position="175"/>
    </location>
</feature>
<dbReference type="Gramene" id="GBG60855">
    <property type="protein sequence ID" value="GBG60855"/>
    <property type="gene ID" value="CBR_g15976"/>
</dbReference>
<evidence type="ECO:0000313" key="3">
    <source>
        <dbReference type="EMBL" id="GBG60855.1"/>
    </source>
</evidence>
<accession>A0A388JSU3</accession>
<protein>
    <recommendedName>
        <fullName evidence="5">Transmembrane protein</fullName>
    </recommendedName>
</protein>
<feature type="region of interest" description="Disordered" evidence="1">
    <location>
        <begin position="600"/>
        <end position="646"/>
    </location>
</feature>
<feature type="region of interest" description="Disordered" evidence="1">
    <location>
        <begin position="139"/>
        <end position="183"/>
    </location>
</feature>
<feature type="transmembrane region" description="Helical" evidence="2">
    <location>
        <begin position="239"/>
        <end position="261"/>
    </location>
</feature>
<feature type="compositionally biased region" description="Polar residues" evidence="1">
    <location>
        <begin position="600"/>
        <end position="626"/>
    </location>
</feature>
<dbReference type="AlphaFoldDB" id="A0A388JSU3"/>
<keyword evidence="2" id="KW-0472">Membrane</keyword>
<evidence type="ECO:0000313" key="4">
    <source>
        <dbReference type="Proteomes" id="UP000265515"/>
    </source>
</evidence>
<feature type="compositionally biased region" description="Basic and acidic residues" evidence="1">
    <location>
        <begin position="335"/>
        <end position="354"/>
    </location>
</feature>
<organism evidence="3 4">
    <name type="scientific">Chara braunii</name>
    <name type="common">Braun's stonewort</name>
    <dbReference type="NCBI Taxonomy" id="69332"/>
    <lineage>
        <taxon>Eukaryota</taxon>
        <taxon>Viridiplantae</taxon>
        <taxon>Streptophyta</taxon>
        <taxon>Charophyceae</taxon>
        <taxon>Charales</taxon>
        <taxon>Characeae</taxon>
        <taxon>Chara</taxon>
    </lineage>
</organism>
<name>A0A388JSU3_CHABU</name>
<evidence type="ECO:0008006" key="5">
    <source>
        <dbReference type="Google" id="ProtNLM"/>
    </source>
</evidence>
<keyword evidence="2" id="KW-1133">Transmembrane helix</keyword>
<feature type="compositionally biased region" description="Low complexity" evidence="1">
    <location>
        <begin position="141"/>
        <end position="158"/>
    </location>
</feature>
<feature type="region of interest" description="Disordered" evidence="1">
    <location>
        <begin position="326"/>
        <end position="362"/>
    </location>
</feature>
<evidence type="ECO:0000256" key="1">
    <source>
        <dbReference type="SAM" id="MobiDB-lite"/>
    </source>
</evidence>
<dbReference type="Proteomes" id="UP000265515">
    <property type="component" value="Unassembled WGS sequence"/>
</dbReference>
<dbReference type="EMBL" id="BFEA01000015">
    <property type="protein sequence ID" value="GBG60855.1"/>
    <property type="molecule type" value="Genomic_DNA"/>
</dbReference>
<proteinExistence type="predicted"/>
<gene>
    <name evidence="3" type="ORF">CBR_g15976</name>
</gene>
<evidence type="ECO:0000256" key="2">
    <source>
        <dbReference type="SAM" id="Phobius"/>
    </source>
</evidence>
<feature type="region of interest" description="Disordered" evidence="1">
    <location>
        <begin position="421"/>
        <end position="480"/>
    </location>
</feature>
<comment type="caution">
    <text evidence="3">The sequence shown here is derived from an EMBL/GenBank/DDBJ whole genome shotgun (WGS) entry which is preliminary data.</text>
</comment>
<sequence length="690" mass="73243">MQMAGADSATCVLKSVEISASRLDASNADNMVVGHSFDRRRNVDDATSQAVTRLYQDNLLSVAYHRPCLSRHHRRYLPVPAITAMDFDLHYLVALRVGLTPKAFSSPRSIVLLALMIVSHYFVVLTDARVQSSAMPDYPHLSPSGSSSSSPSLAAVLSDSHRSTESASPSRSGQMRTAGPSAAEEIAAAVPSGPMETVQDQLSGSEPLGALEVNGSPDRLHSGHHQPGYDNDSSKMRTVMWGVIVAVAVLIISAVSFVVLWSCWGGSGSKGAAMGEGESRELGTPSRTGCVDGASAGHVRPGCSPAPAIVRALSCSREESAFYSVIKQQQQQLDRSTEDEAPRGKKKPNEKGGDGDDDGVERDLRDGEEQFLEVVLEGSVGSNTQDEPRGGNPLRLFGGGSSTAALGQDSPAAPICVHIHQEPADGGNPAGRPIDGKWATDERERRHAPEEGVRERRVGNEEDSSWGASNATSDRQDRMTGVELRDGMMMTSTELKEQKITMSPSRDSLRGVLHCTTNRCPVWQESSCVWEEGQVVDEEREAAGSGAGGGRKIGVAGVNYQQQGERVMTKKTGGKLNGMALQQVDGGKTSDVALQVKSFSHQPPLSSGSGRSLAQVAQHSSATSAKGGTDMIRSGGGGDGTAAAAGAAMSLWTKDAKRMKEDLAKKDRGRSNTRMFVSQIESYSREIDAA</sequence>
<reference evidence="3 4" key="1">
    <citation type="journal article" date="2018" name="Cell">
        <title>The Chara Genome: Secondary Complexity and Implications for Plant Terrestrialization.</title>
        <authorList>
            <person name="Nishiyama T."/>
            <person name="Sakayama H."/>
            <person name="Vries J.D."/>
            <person name="Buschmann H."/>
            <person name="Saint-Marcoux D."/>
            <person name="Ullrich K.K."/>
            <person name="Haas F.B."/>
            <person name="Vanderstraeten L."/>
            <person name="Becker D."/>
            <person name="Lang D."/>
            <person name="Vosolsobe S."/>
            <person name="Rombauts S."/>
            <person name="Wilhelmsson P.K.I."/>
            <person name="Janitza P."/>
            <person name="Kern R."/>
            <person name="Heyl A."/>
            <person name="Rumpler F."/>
            <person name="Villalobos L.I.A.C."/>
            <person name="Clay J.M."/>
            <person name="Skokan R."/>
            <person name="Toyoda A."/>
            <person name="Suzuki Y."/>
            <person name="Kagoshima H."/>
            <person name="Schijlen E."/>
            <person name="Tajeshwar N."/>
            <person name="Catarino B."/>
            <person name="Hetherington A.J."/>
            <person name="Saltykova A."/>
            <person name="Bonnot C."/>
            <person name="Breuninger H."/>
            <person name="Symeonidi A."/>
            <person name="Radhakrishnan G.V."/>
            <person name="Van Nieuwerburgh F."/>
            <person name="Deforce D."/>
            <person name="Chang C."/>
            <person name="Karol K.G."/>
            <person name="Hedrich R."/>
            <person name="Ulvskov P."/>
            <person name="Glockner G."/>
            <person name="Delwiche C.F."/>
            <person name="Petrasek J."/>
            <person name="Van de Peer Y."/>
            <person name="Friml J."/>
            <person name="Beilby M."/>
            <person name="Dolan L."/>
            <person name="Kohara Y."/>
            <person name="Sugano S."/>
            <person name="Fujiyama A."/>
            <person name="Delaux P.-M."/>
            <person name="Quint M."/>
            <person name="TheiBen G."/>
            <person name="Hagemann M."/>
            <person name="Harholt J."/>
            <person name="Dunand C."/>
            <person name="Zachgo S."/>
            <person name="Langdale J."/>
            <person name="Maumus F."/>
            <person name="Straeten D.V.D."/>
            <person name="Gould S.B."/>
            <person name="Rensing S.A."/>
        </authorList>
    </citation>
    <scope>NUCLEOTIDE SEQUENCE [LARGE SCALE GENOMIC DNA]</scope>
    <source>
        <strain evidence="3 4">S276</strain>
    </source>
</reference>
<keyword evidence="4" id="KW-1185">Reference proteome</keyword>
<keyword evidence="2" id="KW-0812">Transmembrane</keyword>
<feature type="region of interest" description="Disordered" evidence="1">
    <location>
        <begin position="377"/>
        <end position="409"/>
    </location>
</feature>
<feature type="compositionally biased region" description="Basic and acidic residues" evidence="1">
    <location>
        <begin position="434"/>
        <end position="460"/>
    </location>
</feature>